<comment type="pathway">
    <text evidence="1 9 11">Cofactor biosynthesis; thiamine diphosphate biosynthesis; thiamine phosphate from 4-amino-2-methyl-5-diphosphomethylpyrimidine and 4-methyl-5-(2-phosphoethyl)-thiazole: step 1/1.</text>
</comment>
<dbReference type="InterPro" id="IPR013785">
    <property type="entry name" value="Aldolase_TIM"/>
</dbReference>
<evidence type="ECO:0000259" key="12">
    <source>
        <dbReference type="Pfam" id="PF02581"/>
    </source>
</evidence>
<proteinExistence type="inferred from homology"/>
<evidence type="ECO:0000256" key="11">
    <source>
        <dbReference type="RuleBase" id="RU004253"/>
    </source>
</evidence>
<comment type="similarity">
    <text evidence="9 10">Belongs to the thiamine-phosphate synthase family.</text>
</comment>
<dbReference type="InterPro" id="IPR022998">
    <property type="entry name" value="ThiamineP_synth_TenI"/>
</dbReference>
<comment type="cofactor">
    <cofactor evidence="9">
        <name>Mg(2+)</name>
        <dbReference type="ChEBI" id="CHEBI:18420"/>
    </cofactor>
    <text evidence="9">Binds 1 Mg(2+) ion per subunit.</text>
</comment>
<dbReference type="PANTHER" id="PTHR20857">
    <property type="entry name" value="THIAMINE-PHOSPHATE PYROPHOSPHORYLASE"/>
    <property type="match status" value="1"/>
</dbReference>
<evidence type="ECO:0000256" key="9">
    <source>
        <dbReference type="HAMAP-Rule" id="MF_00097"/>
    </source>
</evidence>
<comment type="catalytic activity">
    <reaction evidence="6 9 10">
        <text>4-methyl-5-(2-phosphooxyethyl)-thiazole + 4-amino-2-methyl-5-(diphosphooxymethyl)pyrimidine + H(+) = thiamine phosphate + diphosphate</text>
        <dbReference type="Rhea" id="RHEA:22328"/>
        <dbReference type="ChEBI" id="CHEBI:15378"/>
        <dbReference type="ChEBI" id="CHEBI:33019"/>
        <dbReference type="ChEBI" id="CHEBI:37575"/>
        <dbReference type="ChEBI" id="CHEBI:57841"/>
        <dbReference type="ChEBI" id="CHEBI:58296"/>
        <dbReference type="EC" id="2.5.1.3"/>
    </reaction>
</comment>
<reference evidence="13 14" key="1">
    <citation type="submission" date="2020-07" db="EMBL/GenBank/DDBJ databases">
        <title>Pusillimonas sp. nov., isolated from poultry manure in Taiwan.</title>
        <authorList>
            <person name="Lin S.-Y."/>
            <person name="Tang Y.-S."/>
            <person name="Young C.-C."/>
        </authorList>
    </citation>
    <scope>NUCLEOTIDE SEQUENCE [LARGE SCALE GENOMIC DNA]</scope>
    <source>
        <strain evidence="13 14">CC-YST705</strain>
    </source>
</reference>
<dbReference type="SUPFAM" id="SSF51391">
    <property type="entry name" value="Thiamin phosphate synthase"/>
    <property type="match status" value="1"/>
</dbReference>
<evidence type="ECO:0000256" key="8">
    <source>
        <dbReference type="ARBA" id="ARBA00047883"/>
    </source>
</evidence>
<feature type="binding site" evidence="9">
    <location>
        <begin position="197"/>
        <end position="198"/>
    </location>
    <ligand>
        <name>2-[(2R,5Z)-2-carboxy-4-methylthiazol-5(2H)-ylidene]ethyl phosphate</name>
        <dbReference type="ChEBI" id="CHEBI:62899"/>
    </ligand>
</feature>
<dbReference type="InterPro" id="IPR036206">
    <property type="entry name" value="ThiamineP_synth_sf"/>
</dbReference>
<keyword evidence="2 9" id="KW-0808">Transferase</keyword>
<evidence type="ECO:0000313" key="14">
    <source>
        <dbReference type="Proteomes" id="UP000776983"/>
    </source>
</evidence>
<sequence>MITARPLRFPRGLYGITPDWDDTDRLLQAVQAAIRGGMVALQWRPKGATHAARMSQGHQLAQLCKDAGIPFIVNDSMNTALTLKADGVHLGRDDGDPRAARALLGHEKIIGCSCYDQPELARKALAAGADYVAFGAIYPSTVKPDAARAKLDQLTQAKRLTQSWPGVARPAVIAIGGINAANAAAVVEAGADGVALISALFDAPDIEAAARACQAHFAQASGPAPAV</sequence>
<evidence type="ECO:0000313" key="13">
    <source>
        <dbReference type="EMBL" id="MCB5362651.1"/>
    </source>
</evidence>
<feature type="binding site" evidence="9">
    <location>
        <position position="143"/>
    </location>
    <ligand>
        <name>4-amino-2-methyl-5-(diphosphooxymethyl)pyrimidine</name>
        <dbReference type="ChEBI" id="CHEBI:57841"/>
    </ligand>
</feature>
<dbReference type="GO" id="GO:0004789">
    <property type="term" value="F:thiamine-phosphate diphosphorylase activity"/>
    <property type="evidence" value="ECO:0007669"/>
    <property type="project" value="UniProtKB-EC"/>
</dbReference>
<dbReference type="EMBL" id="JACDXW010000001">
    <property type="protein sequence ID" value="MCB5362651.1"/>
    <property type="molecule type" value="Genomic_DNA"/>
</dbReference>
<keyword evidence="5 9" id="KW-0784">Thiamine biosynthesis</keyword>
<dbReference type="NCBIfam" id="TIGR00693">
    <property type="entry name" value="thiE"/>
    <property type="match status" value="1"/>
</dbReference>
<organism evidence="13 14">
    <name type="scientific">Mesopusillimonas faecipullorum</name>
    <dbReference type="NCBI Taxonomy" id="2755040"/>
    <lineage>
        <taxon>Bacteria</taxon>
        <taxon>Pseudomonadati</taxon>
        <taxon>Pseudomonadota</taxon>
        <taxon>Betaproteobacteria</taxon>
        <taxon>Burkholderiales</taxon>
        <taxon>Alcaligenaceae</taxon>
        <taxon>Mesopusillimonas</taxon>
    </lineage>
</organism>
<feature type="binding site" evidence="9">
    <location>
        <position position="74"/>
    </location>
    <ligand>
        <name>4-amino-2-methyl-5-(diphosphooxymethyl)pyrimidine</name>
        <dbReference type="ChEBI" id="CHEBI:57841"/>
    </ligand>
</feature>
<comment type="function">
    <text evidence="9">Condenses 4-methyl-5-(beta-hydroxyethyl)thiazole monophosphate (THZ-P) and 2-methyl-4-amino-5-hydroxymethyl pyrimidine pyrophosphate (HMP-PP) to form thiamine monophosphate (TMP).</text>
</comment>
<comment type="caution">
    <text evidence="9">Lacks conserved residue(s) required for the propagation of feature annotation.</text>
</comment>
<comment type="catalytic activity">
    <reaction evidence="7 9 10">
        <text>2-(2-carboxy-4-methylthiazol-5-yl)ethyl phosphate + 4-amino-2-methyl-5-(diphosphooxymethyl)pyrimidine + 2 H(+) = thiamine phosphate + CO2 + diphosphate</text>
        <dbReference type="Rhea" id="RHEA:47848"/>
        <dbReference type="ChEBI" id="CHEBI:15378"/>
        <dbReference type="ChEBI" id="CHEBI:16526"/>
        <dbReference type="ChEBI" id="CHEBI:33019"/>
        <dbReference type="ChEBI" id="CHEBI:37575"/>
        <dbReference type="ChEBI" id="CHEBI:57841"/>
        <dbReference type="ChEBI" id="CHEBI:62890"/>
        <dbReference type="EC" id="2.5.1.3"/>
    </reaction>
</comment>
<evidence type="ECO:0000256" key="1">
    <source>
        <dbReference type="ARBA" id="ARBA00005165"/>
    </source>
</evidence>
<dbReference type="PANTHER" id="PTHR20857:SF15">
    <property type="entry name" value="THIAMINE-PHOSPHATE SYNTHASE"/>
    <property type="match status" value="1"/>
</dbReference>
<dbReference type="Proteomes" id="UP000776983">
    <property type="component" value="Unassembled WGS sequence"/>
</dbReference>
<evidence type="ECO:0000256" key="7">
    <source>
        <dbReference type="ARBA" id="ARBA00047851"/>
    </source>
</evidence>
<comment type="caution">
    <text evidence="13">The sequence shown here is derived from an EMBL/GenBank/DDBJ whole genome shotgun (WGS) entry which is preliminary data.</text>
</comment>
<feature type="domain" description="Thiamine phosphate synthase/TenI" evidence="12">
    <location>
        <begin position="13"/>
        <end position="200"/>
    </location>
</feature>
<evidence type="ECO:0000256" key="4">
    <source>
        <dbReference type="ARBA" id="ARBA00022842"/>
    </source>
</evidence>
<evidence type="ECO:0000256" key="6">
    <source>
        <dbReference type="ARBA" id="ARBA00047334"/>
    </source>
</evidence>
<keyword evidence="14" id="KW-1185">Reference proteome</keyword>
<keyword evidence="3 9" id="KW-0479">Metal-binding</keyword>
<evidence type="ECO:0000256" key="2">
    <source>
        <dbReference type="ARBA" id="ARBA00022679"/>
    </source>
</evidence>
<name>A0ABS8C9E4_9BURK</name>
<dbReference type="HAMAP" id="MF_00097">
    <property type="entry name" value="TMP_synthase"/>
    <property type="match status" value="1"/>
</dbReference>
<accession>A0ABS8C9E4</accession>
<dbReference type="Pfam" id="PF02581">
    <property type="entry name" value="TMP-TENI"/>
    <property type="match status" value="1"/>
</dbReference>
<feature type="binding site" evidence="9">
    <location>
        <begin position="42"/>
        <end position="46"/>
    </location>
    <ligand>
        <name>4-amino-2-methyl-5-(diphosphooxymethyl)pyrimidine</name>
        <dbReference type="ChEBI" id="CHEBI:57841"/>
    </ligand>
</feature>
<comment type="catalytic activity">
    <reaction evidence="8 9 10">
        <text>2-[(2R,5Z)-2-carboxy-4-methylthiazol-5(2H)-ylidene]ethyl phosphate + 4-amino-2-methyl-5-(diphosphooxymethyl)pyrimidine + 2 H(+) = thiamine phosphate + CO2 + diphosphate</text>
        <dbReference type="Rhea" id="RHEA:47844"/>
        <dbReference type="ChEBI" id="CHEBI:15378"/>
        <dbReference type="ChEBI" id="CHEBI:16526"/>
        <dbReference type="ChEBI" id="CHEBI:33019"/>
        <dbReference type="ChEBI" id="CHEBI:37575"/>
        <dbReference type="ChEBI" id="CHEBI:57841"/>
        <dbReference type="ChEBI" id="CHEBI:62899"/>
        <dbReference type="EC" id="2.5.1.3"/>
    </reaction>
</comment>
<feature type="binding site" evidence="9">
    <location>
        <position position="75"/>
    </location>
    <ligand>
        <name>Mg(2+)</name>
        <dbReference type="ChEBI" id="CHEBI:18420"/>
    </ligand>
</feature>
<evidence type="ECO:0000256" key="3">
    <source>
        <dbReference type="ARBA" id="ARBA00022723"/>
    </source>
</evidence>
<evidence type="ECO:0000256" key="10">
    <source>
        <dbReference type="RuleBase" id="RU003826"/>
    </source>
</evidence>
<protein>
    <recommendedName>
        <fullName evidence="9">Thiamine-phosphate synthase</fullName>
        <shortName evidence="9">TP synthase</shortName>
        <shortName evidence="9">TPS</shortName>
        <ecNumber evidence="9">2.5.1.3</ecNumber>
    </recommendedName>
    <alternativeName>
        <fullName evidence="9">Thiamine-phosphate pyrophosphorylase</fullName>
        <shortName evidence="9">TMP pyrophosphorylase</shortName>
        <shortName evidence="9">TMP-PPase</shortName>
    </alternativeName>
</protein>
<dbReference type="EC" id="2.5.1.3" evidence="9"/>
<gene>
    <name evidence="9" type="primary">thiE</name>
    <name evidence="13" type="ORF">H0484_02630</name>
</gene>
<feature type="binding site" evidence="9">
    <location>
        <position position="177"/>
    </location>
    <ligand>
        <name>2-[(2R,5Z)-2-carboxy-4-methylthiazol-5(2H)-ylidene]ethyl phosphate</name>
        <dbReference type="ChEBI" id="CHEBI:62899"/>
    </ligand>
</feature>
<dbReference type="Gene3D" id="3.20.20.70">
    <property type="entry name" value="Aldolase class I"/>
    <property type="match status" value="1"/>
</dbReference>
<keyword evidence="4 9" id="KW-0460">Magnesium</keyword>
<dbReference type="InterPro" id="IPR034291">
    <property type="entry name" value="TMP_synthase"/>
</dbReference>
<dbReference type="RefSeq" id="WP_226952876.1">
    <property type="nucleotide sequence ID" value="NZ_JACDXW010000001.1"/>
</dbReference>
<feature type="binding site" evidence="9">
    <location>
        <position position="113"/>
    </location>
    <ligand>
        <name>4-amino-2-methyl-5-(diphosphooxymethyl)pyrimidine</name>
        <dbReference type="ChEBI" id="CHEBI:57841"/>
    </ligand>
</feature>
<evidence type="ECO:0000256" key="5">
    <source>
        <dbReference type="ARBA" id="ARBA00022977"/>
    </source>
</evidence>
<feature type="binding site" evidence="9">
    <location>
        <position position="94"/>
    </location>
    <ligand>
        <name>Mg(2+)</name>
        <dbReference type="ChEBI" id="CHEBI:18420"/>
    </ligand>
</feature>
<dbReference type="CDD" id="cd00564">
    <property type="entry name" value="TMP_TenI"/>
    <property type="match status" value="1"/>
</dbReference>